<comment type="similarity">
    <text evidence="2">Belongs to the syntaxin family.</text>
</comment>
<evidence type="ECO:0000256" key="6">
    <source>
        <dbReference type="ARBA" id="ARBA00022989"/>
    </source>
</evidence>
<keyword evidence="8 10" id="KW-0472">Membrane</keyword>
<proteinExistence type="inferred from homology"/>
<dbReference type="GO" id="GO:0015031">
    <property type="term" value="P:protein transport"/>
    <property type="evidence" value="ECO:0007669"/>
    <property type="project" value="UniProtKB-KW"/>
</dbReference>
<dbReference type="EMBL" id="PYFQ01000001">
    <property type="protein sequence ID" value="PSK41161.1"/>
    <property type="molecule type" value="Genomic_DNA"/>
</dbReference>
<sequence>MSDLTPLFNQCVEIVSKELSGSTNGPPKTKRPPYLVEDTFIKECLQLYTNLVNLASFVAKIRPFYLQVNDEFSRTDRSSSHLGIEEKNKIDEEFKIKIQQTFEKLKFLQSYQRKQTELAESKQLKGGFMSSLFGTSDMNPETLYDITIASHRTQVLRFLNETAVNVNRNFELMQRKRYDRERQLNLLHFQNIDDDDLNDTADPFKSTYQFDVVAEENEDINREISQLSQEQIQELKEENKELLTRKTNQFKLVEKLHHSILDIVKLLSELSTHLETQAEQIDNLLDNQDQIDIDLRLGNKTLTKATSRNKRGSNLIVTTCIVLGCLILVLDYIVW</sequence>
<dbReference type="RefSeq" id="XP_024715860.1">
    <property type="nucleotide sequence ID" value="XM_024856261.1"/>
</dbReference>
<dbReference type="Gene3D" id="1.20.5.110">
    <property type="match status" value="1"/>
</dbReference>
<keyword evidence="6 10" id="KW-1133">Transmembrane helix</keyword>
<dbReference type="AlphaFoldDB" id="A0A2P7YYW9"/>
<gene>
    <name evidence="12" type="ORF">C7M61_000834</name>
</gene>
<dbReference type="SMART" id="SM00397">
    <property type="entry name" value="t_SNARE"/>
    <property type="match status" value="1"/>
</dbReference>
<name>A0A2P7YYW9_9ASCO</name>
<dbReference type="InterPro" id="IPR000727">
    <property type="entry name" value="T_SNARE_dom"/>
</dbReference>
<dbReference type="PANTHER" id="PTHR15959:SF0">
    <property type="entry name" value="SYNTAXIN-18"/>
    <property type="match status" value="1"/>
</dbReference>
<feature type="transmembrane region" description="Helical" evidence="10">
    <location>
        <begin position="314"/>
        <end position="334"/>
    </location>
</feature>
<keyword evidence="13" id="KW-1185">Reference proteome</keyword>
<organism evidence="12 13">
    <name type="scientific">Candidozyma pseudohaemuli</name>
    <dbReference type="NCBI Taxonomy" id="418784"/>
    <lineage>
        <taxon>Eukaryota</taxon>
        <taxon>Fungi</taxon>
        <taxon>Dikarya</taxon>
        <taxon>Ascomycota</taxon>
        <taxon>Saccharomycotina</taxon>
        <taxon>Pichiomycetes</taxon>
        <taxon>Metschnikowiaceae</taxon>
        <taxon>Candidozyma</taxon>
    </lineage>
</organism>
<dbReference type="GO" id="GO:0031201">
    <property type="term" value="C:SNARE complex"/>
    <property type="evidence" value="ECO:0007669"/>
    <property type="project" value="TreeGrafter"/>
</dbReference>
<dbReference type="GeneID" id="36564226"/>
<dbReference type="Proteomes" id="UP000241107">
    <property type="component" value="Unassembled WGS sequence"/>
</dbReference>
<dbReference type="Pfam" id="PF10496">
    <property type="entry name" value="Syntaxin-18_N"/>
    <property type="match status" value="1"/>
</dbReference>
<dbReference type="OrthoDB" id="342981at2759"/>
<dbReference type="PANTHER" id="PTHR15959">
    <property type="entry name" value="SYNTAXIN-18"/>
    <property type="match status" value="1"/>
</dbReference>
<keyword evidence="7 9" id="KW-0175">Coiled coil</keyword>
<dbReference type="VEuPathDB" id="FungiDB:C7M61_000834"/>
<accession>A0A2P7YYW9</accession>
<protein>
    <recommendedName>
        <fullName evidence="11">t-SNARE coiled-coil homology domain-containing protein</fullName>
    </recommendedName>
</protein>
<evidence type="ECO:0000256" key="8">
    <source>
        <dbReference type="ARBA" id="ARBA00023136"/>
    </source>
</evidence>
<evidence type="ECO:0000256" key="1">
    <source>
        <dbReference type="ARBA" id="ARBA00004211"/>
    </source>
</evidence>
<evidence type="ECO:0000256" key="7">
    <source>
        <dbReference type="ARBA" id="ARBA00023054"/>
    </source>
</evidence>
<comment type="subcellular location">
    <subcellularLocation>
        <location evidence="1">Membrane</location>
        <topology evidence="1">Single-pass type IV membrane protein</topology>
    </subcellularLocation>
</comment>
<dbReference type="SUPFAM" id="SSF58038">
    <property type="entry name" value="SNARE fusion complex"/>
    <property type="match status" value="1"/>
</dbReference>
<evidence type="ECO:0000259" key="11">
    <source>
        <dbReference type="PROSITE" id="PS50192"/>
    </source>
</evidence>
<dbReference type="GO" id="GO:0005783">
    <property type="term" value="C:endoplasmic reticulum"/>
    <property type="evidence" value="ECO:0007669"/>
    <property type="project" value="TreeGrafter"/>
</dbReference>
<evidence type="ECO:0000256" key="2">
    <source>
        <dbReference type="ARBA" id="ARBA00009063"/>
    </source>
</evidence>
<keyword evidence="5" id="KW-0653">Protein transport</keyword>
<reference evidence="12 13" key="1">
    <citation type="submission" date="2018-03" db="EMBL/GenBank/DDBJ databases">
        <title>Candida pseudohaemulonii genome assembly and annotation.</title>
        <authorList>
            <person name="Munoz J.F."/>
            <person name="Gade L.G."/>
            <person name="Chow N.A."/>
            <person name="Litvintseva A.P."/>
            <person name="Loparev V.N."/>
            <person name="Cuomo C.A."/>
        </authorList>
    </citation>
    <scope>NUCLEOTIDE SEQUENCE [LARGE SCALE GENOMIC DNA]</scope>
    <source>
        <strain evidence="12 13">B12108</strain>
    </source>
</reference>
<feature type="domain" description="T-SNARE coiled-coil homology" evidence="11">
    <location>
        <begin position="243"/>
        <end position="305"/>
    </location>
</feature>
<dbReference type="PROSITE" id="PS50192">
    <property type="entry name" value="T_SNARE"/>
    <property type="match status" value="1"/>
</dbReference>
<evidence type="ECO:0000256" key="10">
    <source>
        <dbReference type="SAM" id="Phobius"/>
    </source>
</evidence>
<evidence type="ECO:0000256" key="9">
    <source>
        <dbReference type="SAM" id="Coils"/>
    </source>
</evidence>
<dbReference type="GO" id="GO:0006890">
    <property type="term" value="P:retrograde vesicle-mediated transport, Golgi to endoplasmic reticulum"/>
    <property type="evidence" value="ECO:0007669"/>
    <property type="project" value="TreeGrafter"/>
</dbReference>
<keyword evidence="3" id="KW-0813">Transport</keyword>
<evidence type="ECO:0000313" key="13">
    <source>
        <dbReference type="Proteomes" id="UP000241107"/>
    </source>
</evidence>
<dbReference type="InterPro" id="IPR019529">
    <property type="entry name" value="Syntaxin-18_N"/>
</dbReference>
<keyword evidence="4 10" id="KW-0812">Transmembrane</keyword>
<dbReference type="STRING" id="418784.A0A2P7YYW9"/>
<evidence type="ECO:0000256" key="4">
    <source>
        <dbReference type="ARBA" id="ARBA00022692"/>
    </source>
</evidence>
<evidence type="ECO:0000256" key="3">
    <source>
        <dbReference type="ARBA" id="ARBA00022448"/>
    </source>
</evidence>
<evidence type="ECO:0000313" key="12">
    <source>
        <dbReference type="EMBL" id="PSK41161.1"/>
    </source>
</evidence>
<feature type="coiled-coil region" evidence="9">
    <location>
        <begin position="210"/>
        <end position="287"/>
    </location>
</feature>
<comment type="caution">
    <text evidence="12">The sequence shown here is derived from an EMBL/GenBank/DDBJ whole genome shotgun (WGS) entry which is preliminary data.</text>
</comment>
<evidence type="ECO:0000256" key="5">
    <source>
        <dbReference type="ARBA" id="ARBA00022927"/>
    </source>
</evidence>